<dbReference type="EMBL" id="JBFXLS010000107">
    <property type="protein sequence ID" value="KAL2815874.1"/>
    <property type="molecule type" value="Genomic_DNA"/>
</dbReference>
<evidence type="ECO:0000313" key="4">
    <source>
        <dbReference type="Proteomes" id="UP001610335"/>
    </source>
</evidence>
<organism evidence="3 4">
    <name type="scientific">Aspergillus cavernicola</name>
    <dbReference type="NCBI Taxonomy" id="176166"/>
    <lineage>
        <taxon>Eukaryota</taxon>
        <taxon>Fungi</taxon>
        <taxon>Dikarya</taxon>
        <taxon>Ascomycota</taxon>
        <taxon>Pezizomycotina</taxon>
        <taxon>Eurotiomycetes</taxon>
        <taxon>Eurotiomycetidae</taxon>
        <taxon>Eurotiales</taxon>
        <taxon>Aspergillaceae</taxon>
        <taxon>Aspergillus</taxon>
        <taxon>Aspergillus subgen. Nidulantes</taxon>
    </lineage>
</organism>
<feature type="chain" id="PRO_5046467787" description="Secreted protein CSS2 C-terminal domain-containing protein" evidence="1">
    <location>
        <begin position="17"/>
        <end position="167"/>
    </location>
</feature>
<dbReference type="Pfam" id="PF20521">
    <property type="entry name" value="DUF6736"/>
    <property type="match status" value="1"/>
</dbReference>
<evidence type="ECO:0000259" key="2">
    <source>
        <dbReference type="Pfam" id="PF20521"/>
    </source>
</evidence>
<reference evidence="3 4" key="1">
    <citation type="submission" date="2024-07" db="EMBL/GenBank/DDBJ databases">
        <title>Section-level genome sequencing and comparative genomics of Aspergillus sections Usti and Cavernicolus.</title>
        <authorList>
            <consortium name="Lawrence Berkeley National Laboratory"/>
            <person name="Nybo J.L."/>
            <person name="Vesth T.C."/>
            <person name="Theobald S."/>
            <person name="Frisvad J.C."/>
            <person name="Larsen T.O."/>
            <person name="Kjaerboelling I."/>
            <person name="Rothschild-Mancinelli K."/>
            <person name="Lyhne E.K."/>
            <person name="Kogle M.E."/>
            <person name="Barry K."/>
            <person name="Clum A."/>
            <person name="Na H."/>
            <person name="Ledsgaard L."/>
            <person name="Lin J."/>
            <person name="Lipzen A."/>
            <person name="Kuo A."/>
            <person name="Riley R."/>
            <person name="Mondo S."/>
            <person name="LaButti K."/>
            <person name="Haridas S."/>
            <person name="Pangalinan J."/>
            <person name="Salamov A.A."/>
            <person name="Simmons B.A."/>
            <person name="Magnuson J.K."/>
            <person name="Chen J."/>
            <person name="Drula E."/>
            <person name="Henrissat B."/>
            <person name="Wiebenga A."/>
            <person name="Lubbers R.J."/>
            <person name="Gomes A.C."/>
            <person name="Makela M.R."/>
            <person name="Stajich J."/>
            <person name="Grigoriev I.V."/>
            <person name="Mortensen U.H."/>
            <person name="De vries R.P."/>
            <person name="Baker S.E."/>
            <person name="Andersen M.R."/>
        </authorList>
    </citation>
    <scope>NUCLEOTIDE SEQUENCE [LARGE SCALE GENOMIC DNA]</scope>
    <source>
        <strain evidence="3 4">CBS 600.67</strain>
    </source>
</reference>
<sequence length="167" mass="18637">MNLYILLPSLLALVLGIYLTPTLYNYTSTSSRDSPNPSTIQYLTFTLKEKFNLEPDCHAASGVQDDLWKFTYHTYRTPGKICSISFAQSAMIGKAVEDYIMNDAEKHGECDTQCLRFDQGGNWDGWVSLGKIGRFDKSVSCGPGSFKKKNVVEESKCGKGYSAERAF</sequence>
<dbReference type="InterPro" id="IPR046624">
    <property type="entry name" value="CSS2_C"/>
</dbReference>
<gene>
    <name evidence="3" type="ORF">BDW59DRAFT_12742</name>
</gene>
<name>A0ABR4HK54_9EURO</name>
<feature type="signal peptide" evidence="1">
    <location>
        <begin position="1"/>
        <end position="16"/>
    </location>
</feature>
<protein>
    <recommendedName>
        <fullName evidence="2">Secreted protein CSS2 C-terminal domain-containing protein</fullName>
    </recommendedName>
</protein>
<evidence type="ECO:0000313" key="3">
    <source>
        <dbReference type="EMBL" id="KAL2815874.1"/>
    </source>
</evidence>
<comment type="caution">
    <text evidence="3">The sequence shown here is derived from an EMBL/GenBank/DDBJ whole genome shotgun (WGS) entry which is preliminary data.</text>
</comment>
<accession>A0ABR4HK54</accession>
<keyword evidence="4" id="KW-1185">Reference proteome</keyword>
<evidence type="ECO:0000256" key="1">
    <source>
        <dbReference type="SAM" id="SignalP"/>
    </source>
</evidence>
<keyword evidence="1" id="KW-0732">Signal</keyword>
<proteinExistence type="predicted"/>
<dbReference type="Proteomes" id="UP001610335">
    <property type="component" value="Unassembled WGS sequence"/>
</dbReference>
<feature type="domain" description="Secreted protein CSS2 C-terminal" evidence="2">
    <location>
        <begin position="40"/>
        <end position="138"/>
    </location>
</feature>